<protein>
    <submittedName>
        <fullName evidence="2">Septum formation initiator family protein</fullName>
    </submittedName>
</protein>
<dbReference type="InterPro" id="IPR007060">
    <property type="entry name" value="FtsL/DivIC"/>
</dbReference>
<organism evidence="2 3">
    <name type="scientific">Candidatus Dorea gallistercoris</name>
    <dbReference type="NCBI Taxonomy" id="2838542"/>
    <lineage>
        <taxon>Bacteria</taxon>
        <taxon>Bacillati</taxon>
        <taxon>Bacillota</taxon>
        <taxon>Clostridia</taxon>
        <taxon>Lachnospirales</taxon>
        <taxon>Lachnospiraceae</taxon>
        <taxon>Dorea</taxon>
    </lineage>
</organism>
<evidence type="ECO:0000313" key="2">
    <source>
        <dbReference type="EMBL" id="HIW83103.1"/>
    </source>
</evidence>
<comment type="caution">
    <text evidence="2">The sequence shown here is derived from an EMBL/GenBank/DDBJ whole genome shotgun (WGS) entry which is preliminary data.</text>
</comment>
<proteinExistence type="predicted"/>
<name>A0A9D1R7S6_9FIRM</name>
<dbReference type="Proteomes" id="UP000824263">
    <property type="component" value="Unassembled WGS sequence"/>
</dbReference>
<feature type="coiled-coil region" evidence="1">
    <location>
        <begin position="42"/>
        <end position="69"/>
    </location>
</feature>
<dbReference type="AlphaFoldDB" id="A0A9D1R7S6"/>
<reference evidence="2" key="2">
    <citation type="submission" date="2021-04" db="EMBL/GenBank/DDBJ databases">
        <authorList>
            <person name="Gilroy R."/>
        </authorList>
    </citation>
    <scope>NUCLEOTIDE SEQUENCE</scope>
    <source>
        <strain evidence="2">ChiSxjej1B13-11762</strain>
    </source>
</reference>
<evidence type="ECO:0000256" key="1">
    <source>
        <dbReference type="SAM" id="Coils"/>
    </source>
</evidence>
<keyword evidence="1" id="KW-0175">Coiled coil</keyword>
<reference evidence="2" key="1">
    <citation type="journal article" date="2021" name="PeerJ">
        <title>Extensive microbial diversity within the chicken gut microbiome revealed by metagenomics and culture.</title>
        <authorList>
            <person name="Gilroy R."/>
            <person name="Ravi A."/>
            <person name="Getino M."/>
            <person name="Pursley I."/>
            <person name="Horton D.L."/>
            <person name="Alikhan N.F."/>
            <person name="Baker D."/>
            <person name="Gharbi K."/>
            <person name="Hall N."/>
            <person name="Watson M."/>
            <person name="Adriaenssens E.M."/>
            <person name="Foster-Nyarko E."/>
            <person name="Jarju S."/>
            <person name="Secka A."/>
            <person name="Antonio M."/>
            <person name="Oren A."/>
            <person name="Chaudhuri R.R."/>
            <person name="La Ragione R."/>
            <person name="Hildebrand F."/>
            <person name="Pallen M.J."/>
        </authorList>
    </citation>
    <scope>NUCLEOTIDE SEQUENCE</scope>
    <source>
        <strain evidence="2">ChiSxjej1B13-11762</strain>
    </source>
</reference>
<dbReference type="EMBL" id="DXGF01000036">
    <property type="protein sequence ID" value="HIW83103.1"/>
    <property type="molecule type" value="Genomic_DNA"/>
</dbReference>
<evidence type="ECO:0000313" key="3">
    <source>
        <dbReference type="Proteomes" id="UP000824263"/>
    </source>
</evidence>
<accession>A0A9D1R7S6</accession>
<sequence>MSSMKTRRRRRRSRKRPQQYRRSVLAVCGVILLLAAVLSVNALQLRAKAREYQEQETELAEQIEEEKARSAQIDDLEEYVGTEEYVEEIARDKLGMVHENEIIFKAK</sequence>
<gene>
    <name evidence="2" type="ORF">H9873_02080</name>
</gene>
<dbReference type="Pfam" id="PF04977">
    <property type="entry name" value="DivIC"/>
    <property type="match status" value="1"/>
</dbReference>